<name>A0A0E3GQX8_CLOSL</name>
<dbReference type="EMBL" id="CP009933">
    <property type="protein sequence ID" value="AKA69346.1"/>
    <property type="molecule type" value="Genomic_DNA"/>
</dbReference>
<reference evidence="1 2" key="1">
    <citation type="journal article" date="2015" name="J. Biotechnol.">
        <title>Complete genome sequence of a malodorant-producing acetogen, Clostridium scatologenes ATCC 25775(T).</title>
        <authorList>
            <person name="Zhu Z."/>
            <person name="Guo T."/>
            <person name="Zheng H."/>
            <person name="Song T."/>
            <person name="Ouyang P."/>
            <person name="Xie J."/>
        </authorList>
    </citation>
    <scope>NUCLEOTIDE SEQUENCE [LARGE SCALE GENOMIC DNA]</scope>
    <source>
        <strain evidence="1 2">ATCC 25775</strain>
    </source>
</reference>
<dbReference type="InterPro" id="IPR027417">
    <property type="entry name" value="P-loop_NTPase"/>
</dbReference>
<protein>
    <recommendedName>
        <fullName evidence="3">AAA-ATPase-like domain-containing protein</fullName>
    </recommendedName>
</protein>
<evidence type="ECO:0000313" key="2">
    <source>
        <dbReference type="Proteomes" id="UP000033115"/>
    </source>
</evidence>
<evidence type="ECO:0000313" key="1">
    <source>
        <dbReference type="EMBL" id="AKA69346.1"/>
    </source>
</evidence>
<evidence type="ECO:0008006" key="3">
    <source>
        <dbReference type="Google" id="ProtNLM"/>
    </source>
</evidence>
<accession>A0A0E3GQX8</accession>
<gene>
    <name evidence="1" type="ORF">CSCA_2221</name>
</gene>
<sequence>MKEFNVTGLCIPEKHFMVDISGKIKKIIEMVDKGDYFTINRPRQFGKTTIFNQLVEELSKKYVVIDTSFEGIGDDIFQTEEKFCEVILNIFARSVRFTNKELYEKLKSYGEKTRNFNDLSENITDMIDKYDKDMVLIIDEVDKSSGNRVFMQFLGVLRNKYLAMNARKDITFKSVILGGVNDIKNIKLQIREEKDRVFNSPWNIAADFKVDMSFSQEEIKTMLNEYVNETKIDMDVELLSGEIRNFTSGYPYLVSRLCKNIDEYLERDWTLKGLKKSIKMALNEHNTLFDDVIKNVENYSEIKTVVYQLLVEGKQIPYNPFAYEKALMYGILSEDNGRFIMNNKIFEMLIYDYLIAQRDVQKAASKLTQIDKDEVLDAEELNMEKVLLKFQEFMYEQYREEDEHFYETNGRLIFLAYLKPILNGKGFSFVEPQTRKNKRMDVVITYGNKKYIVELKIWNGEAYREKGVHQLAEYMTEQGVKEGYLLTFNFNKNKKCTAGWIKEEEKNIFEVMV</sequence>
<keyword evidence="2" id="KW-1185">Reference proteome</keyword>
<dbReference type="SUPFAM" id="SSF52540">
    <property type="entry name" value="P-loop containing nucleoside triphosphate hydrolases"/>
    <property type="match status" value="1"/>
</dbReference>
<organism evidence="1 2">
    <name type="scientific">Clostridium scatologenes</name>
    <dbReference type="NCBI Taxonomy" id="1548"/>
    <lineage>
        <taxon>Bacteria</taxon>
        <taxon>Bacillati</taxon>
        <taxon>Bacillota</taxon>
        <taxon>Clostridia</taxon>
        <taxon>Eubacteriales</taxon>
        <taxon>Clostridiaceae</taxon>
        <taxon>Clostridium</taxon>
    </lineage>
</organism>
<dbReference type="Gene3D" id="3.40.50.300">
    <property type="entry name" value="P-loop containing nucleotide triphosphate hydrolases"/>
    <property type="match status" value="1"/>
</dbReference>
<dbReference type="SUPFAM" id="SSF52980">
    <property type="entry name" value="Restriction endonuclease-like"/>
    <property type="match status" value="1"/>
</dbReference>
<dbReference type="AlphaFoldDB" id="A0A0E3GQX8"/>
<dbReference type="InterPro" id="IPR011335">
    <property type="entry name" value="Restrct_endonuc-II-like"/>
</dbReference>
<proteinExistence type="predicted"/>
<dbReference type="KEGG" id="csq:CSCA_2221"/>
<dbReference type="RefSeq" id="WP_029163090.1">
    <property type="nucleotide sequence ID" value="NZ_CP009933.1"/>
</dbReference>
<dbReference type="Proteomes" id="UP000033115">
    <property type="component" value="Chromosome"/>
</dbReference>
<dbReference type="Pfam" id="PF14516">
    <property type="entry name" value="AAA_35"/>
    <property type="match status" value="1"/>
</dbReference>
<dbReference type="HOGENOM" id="CLU_040147_1_0_9"/>
<dbReference type="STRING" id="1548.CSCA_2221"/>